<evidence type="ECO:0000313" key="2">
    <source>
        <dbReference type="EMBL" id="MPC35092.1"/>
    </source>
</evidence>
<feature type="region of interest" description="Disordered" evidence="1">
    <location>
        <begin position="59"/>
        <end position="104"/>
    </location>
</feature>
<proteinExistence type="predicted"/>
<evidence type="ECO:0000256" key="1">
    <source>
        <dbReference type="SAM" id="MobiDB-lite"/>
    </source>
</evidence>
<dbReference type="Proteomes" id="UP000324222">
    <property type="component" value="Unassembled WGS sequence"/>
</dbReference>
<gene>
    <name evidence="2" type="ORF">E2C01_028506</name>
</gene>
<name>A0A5B7ELQ2_PORTR</name>
<accession>A0A5B7ELQ2</accession>
<evidence type="ECO:0000313" key="3">
    <source>
        <dbReference type="Proteomes" id="UP000324222"/>
    </source>
</evidence>
<dbReference type="EMBL" id="VSRR010003198">
    <property type="protein sequence ID" value="MPC35092.1"/>
    <property type="molecule type" value="Genomic_DNA"/>
</dbReference>
<organism evidence="2 3">
    <name type="scientific">Portunus trituberculatus</name>
    <name type="common">Swimming crab</name>
    <name type="synonym">Neptunus trituberculatus</name>
    <dbReference type="NCBI Taxonomy" id="210409"/>
    <lineage>
        <taxon>Eukaryota</taxon>
        <taxon>Metazoa</taxon>
        <taxon>Ecdysozoa</taxon>
        <taxon>Arthropoda</taxon>
        <taxon>Crustacea</taxon>
        <taxon>Multicrustacea</taxon>
        <taxon>Malacostraca</taxon>
        <taxon>Eumalacostraca</taxon>
        <taxon>Eucarida</taxon>
        <taxon>Decapoda</taxon>
        <taxon>Pleocyemata</taxon>
        <taxon>Brachyura</taxon>
        <taxon>Eubrachyura</taxon>
        <taxon>Portunoidea</taxon>
        <taxon>Portunidae</taxon>
        <taxon>Portuninae</taxon>
        <taxon>Portunus</taxon>
    </lineage>
</organism>
<protein>
    <submittedName>
        <fullName evidence="2">Uncharacterized protein</fullName>
    </submittedName>
</protein>
<comment type="caution">
    <text evidence="2">The sequence shown here is derived from an EMBL/GenBank/DDBJ whole genome shotgun (WGS) entry which is preliminary data.</text>
</comment>
<keyword evidence="3" id="KW-1185">Reference proteome</keyword>
<feature type="compositionally biased region" description="Low complexity" evidence="1">
    <location>
        <begin position="63"/>
        <end position="76"/>
    </location>
</feature>
<sequence>MGVIRSVRNMGKAEGIIPSACIRTAAGGSCPCRLSEIQRSSRGCSGISLLLILSKRWKSNPISSSSPLTRALSSPTRDSKPPSPYGRWTPRGQMPPRERSSRNMAPYSSRRLSYAITLLVKRFYFVTGDEVSVGYAVNLGVSL</sequence>
<reference evidence="2 3" key="1">
    <citation type="submission" date="2019-05" db="EMBL/GenBank/DDBJ databases">
        <title>Another draft genome of Portunus trituberculatus and its Hox gene families provides insights of decapod evolution.</title>
        <authorList>
            <person name="Jeong J.-H."/>
            <person name="Song I."/>
            <person name="Kim S."/>
            <person name="Choi T."/>
            <person name="Kim D."/>
            <person name="Ryu S."/>
            <person name="Kim W."/>
        </authorList>
    </citation>
    <scope>NUCLEOTIDE SEQUENCE [LARGE SCALE GENOMIC DNA]</scope>
    <source>
        <tissue evidence="2">Muscle</tissue>
    </source>
</reference>
<dbReference type="AlphaFoldDB" id="A0A5B7ELQ2"/>